<accession>A0ABW4W2S7</accession>
<comment type="caution">
    <text evidence="4">The sequence shown here is derived from an EMBL/GenBank/DDBJ whole genome shotgun (WGS) entry which is preliminary data.</text>
</comment>
<name>A0ABW4W2S7_9BACI</name>
<organism evidence="4 5">
    <name type="scientific">Ornithinibacillus salinisoli</name>
    <dbReference type="NCBI Taxonomy" id="1848459"/>
    <lineage>
        <taxon>Bacteria</taxon>
        <taxon>Bacillati</taxon>
        <taxon>Bacillota</taxon>
        <taxon>Bacilli</taxon>
        <taxon>Bacillales</taxon>
        <taxon>Bacillaceae</taxon>
        <taxon>Ornithinibacillus</taxon>
    </lineage>
</organism>
<evidence type="ECO:0000313" key="5">
    <source>
        <dbReference type="Proteomes" id="UP001597383"/>
    </source>
</evidence>
<protein>
    <submittedName>
        <fullName evidence="4">Phage tail tape measure protein</fullName>
    </submittedName>
</protein>
<evidence type="ECO:0000256" key="2">
    <source>
        <dbReference type="SAM" id="Coils"/>
    </source>
</evidence>
<dbReference type="EMBL" id="JBHUHQ010000021">
    <property type="protein sequence ID" value="MFD2046009.1"/>
    <property type="molecule type" value="Genomic_DNA"/>
</dbReference>
<reference evidence="5" key="1">
    <citation type="journal article" date="2019" name="Int. J. Syst. Evol. Microbiol.">
        <title>The Global Catalogue of Microorganisms (GCM) 10K type strain sequencing project: providing services to taxonomists for standard genome sequencing and annotation.</title>
        <authorList>
            <consortium name="The Broad Institute Genomics Platform"/>
            <consortium name="The Broad Institute Genome Sequencing Center for Infectious Disease"/>
            <person name="Wu L."/>
            <person name="Ma J."/>
        </authorList>
    </citation>
    <scope>NUCLEOTIDE SEQUENCE [LARGE SCALE GENOMIC DNA]</scope>
    <source>
        <strain evidence="5">R28</strain>
    </source>
</reference>
<keyword evidence="2" id="KW-0175">Coiled coil</keyword>
<feature type="coiled-coil region" evidence="2">
    <location>
        <begin position="50"/>
        <end position="133"/>
    </location>
</feature>
<dbReference type="SUPFAM" id="SSF57997">
    <property type="entry name" value="Tropomyosin"/>
    <property type="match status" value="1"/>
</dbReference>
<feature type="coiled-coil region" evidence="2">
    <location>
        <begin position="694"/>
        <end position="911"/>
    </location>
</feature>
<evidence type="ECO:0000256" key="1">
    <source>
        <dbReference type="ARBA" id="ARBA00022612"/>
    </source>
</evidence>
<evidence type="ECO:0000313" key="4">
    <source>
        <dbReference type="EMBL" id="MFD2046009.1"/>
    </source>
</evidence>
<feature type="domain" description="Phage tail tape measure protein" evidence="3">
    <location>
        <begin position="220"/>
        <end position="386"/>
    </location>
</feature>
<dbReference type="Gene3D" id="1.10.287.2610">
    <property type="match status" value="1"/>
</dbReference>
<dbReference type="Pfam" id="PF10145">
    <property type="entry name" value="PhageMin_Tail"/>
    <property type="match status" value="1"/>
</dbReference>
<feature type="coiled-coil region" evidence="2">
    <location>
        <begin position="576"/>
        <end position="646"/>
    </location>
</feature>
<gene>
    <name evidence="4" type="ORF">ACFSJF_17155</name>
</gene>
<dbReference type="PANTHER" id="PTHR37813">
    <property type="entry name" value="FELS-2 PROPHAGE PROTEIN"/>
    <property type="match status" value="1"/>
</dbReference>
<dbReference type="RefSeq" id="WP_377557050.1">
    <property type="nucleotide sequence ID" value="NZ_JBHUHQ010000021.1"/>
</dbReference>
<dbReference type="PANTHER" id="PTHR37813:SF1">
    <property type="entry name" value="FELS-2 PROPHAGE PROTEIN"/>
    <property type="match status" value="1"/>
</dbReference>
<dbReference type="InterPro" id="IPR010090">
    <property type="entry name" value="Phage_tape_meas"/>
</dbReference>
<keyword evidence="1" id="KW-1188">Viral release from host cell</keyword>
<sequence length="1117" mass="123035">MDRIEGLSIGLDLDSLALERGLTGVKDRLRTVNSEMKRNMSAFDRGDRSIEKYETRVQGLNKKLEVQKKVTEENYKEYQKMVREHGEGSKEAEKAERAYNNQAAALNNLERYVEGATKELEEMRKEQAFLESGWGKLSTGLDKFSGKMNSMGDTLTGVGRTLSMRVTAPIVAAGGAAFAAADQVDKAYRDIRVGTGATGDALDDLEKSFDNVFTSVPDGADQVANSLANLNTFTGATNDTLENLTTSVLDVSRLLKEDATANSQAFGESLKQWQRPAEEGTAILDYLYKLTQDYGIGLGELNGQLTNYGSVLNNAGFSMEEAAHFMASMESNGIAVSRVMPGLNKAFRNWAGEGKNSREELEKIVETIAETEDKQKALSLATDTFGAEGAQRLMTAIRNRAIPAFEDLAGGVEDARGSIQETAEETKTIGEEFAELKNTTIRSLRPVGEILLNLSKDYLPPVIEGVTNLAEWFEELDDTTKKTILSVAGVTAALGPASLLLGSTFKIVGSLAGGLSTITGIIGRAGGAGLLGRLGLMGTMTGPVGLTIGTVGMLGAGIYALTRESENLHDVNWDIVESLREEVNSADDLIAEYEKLESQNRLTKEEMLRYMDVLTELEQAKSEEAITKLREEQASLEEQSGMTKEELGRFIEINDEIIKQSPNTVQAISEQGNALIENLDAYKALNEEKRTELLLTAERELEKALENETQHLEDQRDLTKEIAELGQEIERTRQARVDNTKELSDAEEKLKSIQEEISQLEQDGTAEANLKLVSLQAQQREQATIVMDLEAEKEALKGTHDELLENLQTAGDKLETTREEIREIENLKADYEELILAQAGITSERGKGLDKIQEELELNKQKKRDIDEINSRTEGGIGNYEEQNEELRLQRQKLLDAKKELENINELAEKTIYNKKVNLSTNPSLDKLNRDIAESVHKRVTVGVDMGPQRLAYADGTPSGGHPIDGPAIVGDGGGRELIALPNGRMFLSPNTDTLLNLPKGTHVVPHQETRKLLNTPKYASGTSGWRGLVDNLRDSEFMKLLALVAKSVGSEPNQNTAVHQQSSNDNRDIIVLLQELINAVREGKNIVMNEQEVGRIVEPIVTETQERNKRVRDIFA</sequence>
<evidence type="ECO:0000259" key="3">
    <source>
        <dbReference type="Pfam" id="PF10145"/>
    </source>
</evidence>
<keyword evidence="5" id="KW-1185">Reference proteome</keyword>
<proteinExistence type="predicted"/>
<dbReference type="Proteomes" id="UP001597383">
    <property type="component" value="Unassembled WGS sequence"/>
</dbReference>